<dbReference type="InterPro" id="IPR000994">
    <property type="entry name" value="Pept_M24"/>
</dbReference>
<feature type="domain" description="Peptidase M24" evidence="5">
    <location>
        <begin position="9"/>
        <end position="115"/>
    </location>
</feature>
<dbReference type="SUPFAM" id="SSF55920">
    <property type="entry name" value="Creatinase/aminopeptidase"/>
    <property type="match status" value="1"/>
</dbReference>
<dbReference type="Gene3D" id="3.90.230.10">
    <property type="entry name" value="Creatinase/methionine aminopeptidase superfamily"/>
    <property type="match status" value="1"/>
</dbReference>
<dbReference type="GO" id="GO:0006508">
    <property type="term" value="P:proteolysis"/>
    <property type="evidence" value="ECO:0007669"/>
    <property type="project" value="TreeGrafter"/>
</dbReference>
<dbReference type="Pfam" id="PF00557">
    <property type="entry name" value="Peptidase_M24"/>
    <property type="match status" value="1"/>
</dbReference>
<dbReference type="WBParaSite" id="jg24068.2">
    <property type="protein sequence ID" value="jg24068.2"/>
    <property type="gene ID" value="jg24068"/>
</dbReference>
<dbReference type="InterPro" id="IPR036005">
    <property type="entry name" value="Creatinase/aminopeptidase-like"/>
</dbReference>
<evidence type="ECO:0000313" key="6">
    <source>
        <dbReference type="Proteomes" id="UP000887574"/>
    </source>
</evidence>
<dbReference type="AlphaFoldDB" id="A0A915DXR2"/>
<dbReference type="GO" id="GO:0046872">
    <property type="term" value="F:metal ion binding"/>
    <property type="evidence" value="ECO:0007669"/>
    <property type="project" value="UniProtKB-KW"/>
</dbReference>
<comment type="cofactor">
    <cofactor evidence="1">
        <name>Mn(2+)</name>
        <dbReference type="ChEBI" id="CHEBI:29035"/>
    </cofactor>
</comment>
<keyword evidence="4" id="KW-0464">Manganese</keyword>
<sequence length="169" mass="18795">MHELAEKVILTDLKAVGVVQGDVDEMVKARLGAIFMPHGLGHFMGMDVHDCGGYLGMPFHAPHCLVLRVCERPEHWLREWLLQLNRDATLSILYWTMRSLIQGIGGVRIEDDVVIWAKGNENMNADLPRTVDQIEAFMKAHSTSSSLGSNSCLASSSTSTFNQHQSHPN</sequence>
<reference evidence="7" key="1">
    <citation type="submission" date="2022-11" db="UniProtKB">
        <authorList>
            <consortium name="WormBaseParasite"/>
        </authorList>
    </citation>
    <scope>IDENTIFICATION</scope>
</reference>
<dbReference type="PANTHER" id="PTHR43226">
    <property type="entry name" value="XAA-PRO AMINOPEPTIDASE 3"/>
    <property type="match status" value="1"/>
</dbReference>
<keyword evidence="2" id="KW-0479">Metal-binding</keyword>
<evidence type="ECO:0000256" key="2">
    <source>
        <dbReference type="ARBA" id="ARBA00022723"/>
    </source>
</evidence>
<dbReference type="Proteomes" id="UP000887574">
    <property type="component" value="Unplaced"/>
</dbReference>
<dbReference type="InterPro" id="IPR052433">
    <property type="entry name" value="X-Pro_dipept-like"/>
</dbReference>
<evidence type="ECO:0000256" key="1">
    <source>
        <dbReference type="ARBA" id="ARBA00001936"/>
    </source>
</evidence>
<accession>A0A915DXR2</accession>
<name>A0A915DXR2_9BILA</name>
<keyword evidence="3" id="KW-0378">Hydrolase</keyword>
<keyword evidence="6" id="KW-1185">Reference proteome</keyword>
<dbReference type="PANTHER" id="PTHR43226:SF1">
    <property type="entry name" value="XAA-PRO DIPEPTIDASE"/>
    <property type="match status" value="1"/>
</dbReference>
<protein>
    <submittedName>
        <fullName evidence="7">Peptidase M24 domain-containing protein</fullName>
    </submittedName>
</protein>
<proteinExistence type="predicted"/>
<evidence type="ECO:0000256" key="3">
    <source>
        <dbReference type="ARBA" id="ARBA00022801"/>
    </source>
</evidence>
<evidence type="ECO:0000313" key="7">
    <source>
        <dbReference type="WBParaSite" id="jg24068.2"/>
    </source>
</evidence>
<evidence type="ECO:0000256" key="4">
    <source>
        <dbReference type="ARBA" id="ARBA00023211"/>
    </source>
</evidence>
<evidence type="ECO:0000259" key="5">
    <source>
        <dbReference type="Pfam" id="PF00557"/>
    </source>
</evidence>
<dbReference type="GO" id="GO:0008233">
    <property type="term" value="F:peptidase activity"/>
    <property type="evidence" value="ECO:0007669"/>
    <property type="project" value="TreeGrafter"/>
</dbReference>
<organism evidence="6 7">
    <name type="scientific">Ditylenchus dipsaci</name>
    <dbReference type="NCBI Taxonomy" id="166011"/>
    <lineage>
        <taxon>Eukaryota</taxon>
        <taxon>Metazoa</taxon>
        <taxon>Ecdysozoa</taxon>
        <taxon>Nematoda</taxon>
        <taxon>Chromadorea</taxon>
        <taxon>Rhabditida</taxon>
        <taxon>Tylenchina</taxon>
        <taxon>Tylenchomorpha</taxon>
        <taxon>Sphaerularioidea</taxon>
        <taxon>Anguinidae</taxon>
        <taxon>Anguininae</taxon>
        <taxon>Ditylenchus</taxon>
    </lineage>
</organism>